<feature type="domain" description="VOC" evidence="1">
    <location>
        <begin position="3"/>
        <end position="124"/>
    </location>
</feature>
<dbReference type="CDD" id="cd07247">
    <property type="entry name" value="SgaA_N_like"/>
    <property type="match status" value="1"/>
</dbReference>
<dbReference type="PANTHER" id="PTHR33993">
    <property type="entry name" value="GLYOXALASE-RELATED"/>
    <property type="match status" value="1"/>
</dbReference>
<protein>
    <submittedName>
        <fullName evidence="2">VOC family protein</fullName>
    </submittedName>
</protein>
<sequence length="129" mass="14054">MARVVHFDIGADDPERAISFYSEVFGWEFEKWDGPMDYWLVMTGDPNTPGIDGGLAPRDGPAPDDDTPTATYTCTIDVNDVDSVVESVTEHGGRVADDPQTIPGVGRLAYCYDTEGNRFGVMESDETAV</sequence>
<evidence type="ECO:0000313" key="2">
    <source>
        <dbReference type="EMBL" id="KAB1186918.1"/>
    </source>
</evidence>
<reference evidence="2" key="1">
    <citation type="submission" date="2019-09" db="EMBL/GenBank/DDBJ databases">
        <title>Genomic analysis of Haloferax sp. CBA1149.</title>
        <authorList>
            <person name="Roh S.W."/>
        </authorList>
    </citation>
    <scope>NUCLEOTIDE SEQUENCE</scope>
    <source>
        <strain evidence="2">CBA1149</strain>
    </source>
</reference>
<dbReference type="EMBL" id="VZUS01000001">
    <property type="protein sequence ID" value="KAB1186918.1"/>
    <property type="molecule type" value="Genomic_DNA"/>
</dbReference>
<gene>
    <name evidence="2" type="ORF">Hfx1149_02295</name>
</gene>
<dbReference type="Gene3D" id="3.10.180.10">
    <property type="entry name" value="2,3-Dihydroxybiphenyl 1,2-Dioxygenase, domain 1"/>
    <property type="match status" value="1"/>
</dbReference>
<dbReference type="InterPro" id="IPR037523">
    <property type="entry name" value="VOC_core"/>
</dbReference>
<dbReference type="Pfam" id="PF00903">
    <property type="entry name" value="Glyoxalase"/>
    <property type="match status" value="1"/>
</dbReference>
<comment type="caution">
    <text evidence="2">The sequence shown here is derived from an EMBL/GenBank/DDBJ whole genome shotgun (WGS) entry which is preliminary data.</text>
</comment>
<organism evidence="2">
    <name type="scientific">Haloferax sp. CBA1149</name>
    <dbReference type="NCBI Taxonomy" id="2650753"/>
    <lineage>
        <taxon>Archaea</taxon>
        <taxon>Methanobacteriati</taxon>
        <taxon>Methanobacteriota</taxon>
        <taxon>Stenosarchaea group</taxon>
        <taxon>Halobacteria</taxon>
        <taxon>Halobacteriales</taxon>
        <taxon>Haloferacaceae</taxon>
        <taxon>Haloferax</taxon>
    </lineage>
</organism>
<dbReference type="SUPFAM" id="SSF54593">
    <property type="entry name" value="Glyoxalase/Bleomycin resistance protein/Dihydroxybiphenyl dioxygenase"/>
    <property type="match status" value="1"/>
</dbReference>
<dbReference type="PROSITE" id="PS51819">
    <property type="entry name" value="VOC"/>
    <property type="match status" value="1"/>
</dbReference>
<dbReference type="InterPro" id="IPR029068">
    <property type="entry name" value="Glyas_Bleomycin-R_OHBP_Dase"/>
</dbReference>
<dbReference type="InterPro" id="IPR052164">
    <property type="entry name" value="Anthracycline_SecMetBiosynth"/>
</dbReference>
<evidence type="ECO:0000259" key="1">
    <source>
        <dbReference type="PROSITE" id="PS51819"/>
    </source>
</evidence>
<name>A0A643JUU1_9EURY</name>
<proteinExistence type="predicted"/>
<dbReference type="InterPro" id="IPR004360">
    <property type="entry name" value="Glyas_Fos-R_dOase_dom"/>
</dbReference>
<dbReference type="RefSeq" id="WP_151135054.1">
    <property type="nucleotide sequence ID" value="NZ_VZUS01000001.1"/>
</dbReference>
<accession>A0A643JUU1</accession>
<dbReference type="AlphaFoldDB" id="A0A643JUU1"/>
<dbReference type="PANTHER" id="PTHR33993:SF2">
    <property type="entry name" value="VOC DOMAIN-CONTAINING PROTEIN"/>
    <property type="match status" value="1"/>
</dbReference>